<keyword evidence="5" id="KW-0378">Hydrolase</keyword>
<evidence type="ECO:0000313" key="10">
    <source>
        <dbReference type="Proteomes" id="UP000644507"/>
    </source>
</evidence>
<reference evidence="9" key="2">
    <citation type="submission" date="2020-09" db="EMBL/GenBank/DDBJ databases">
        <authorList>
            <person name="Sun Q."/>
            <person name="Kim S."/>
        </authorList>
    </citation>
    <scope>NUCLEOTIDE SEQUENCE</scope>
    <source>
        <strain evidence="9">KCTC 12988</strain>
    </source>
</reference>
<proteinExistence type="inferred from homology"/>
<dbReference type="Proteomes" id="UP000644507">
    <property type="component" value="Unassembled WGS sequence"/>
</dbReference>
<dbReference type="Pfam" id="PF00884">
    <property type="entry name" value="Sulfatase"/>
    <property type="match status" value="1"/>
</dbReference>
<keyword evidence="10" id="KW-1185">Reference proteome</keyword>
<evidence type="ECO:0000256" key="2">
    <source>
        <dbReference type="ARBA" id="ARBA00008779"/>
    </source>
</evidence>
<feature type="compositionally biased region" description="Acidic residues" evidence="7">
    <location>
        <begin position="972"/>
        <end position="982"/>
    </location>
</feature>
<dbReference type="Gene3D" id="2.60.120.200">
    <property type="match status" value="1"/>
</dbReference>
<dbReference type="Pfam" id="PF13385">
    <property type="entry name" value="Laminin_G_3"/>
    <property type="match status" value="1"/>
</dbReference>
<dbReference type="AlphaFoldDB" id="A0A918TUN6"/>
<name>A0A918TUN6_9BACT</name>
<dbReference type="InterPro" id="IPR017850">
    <property type="entry name" value="Alkaline_phosphatase_core_sf"/>
</dbReference>
<dbReference type="GO" id="GO:0046872">
    <property type="term" value="F:metal ion binding"/>
    <property type="evidence" value="ECO:0007669"/>
    <property type="project" value="UniProtKB-KW"/>
</dbReference>
<comment type="caution">
    <text evidence="9">The sequence shown here is derived from an EMBL/GenBank/DDBJ whole genome shotgun (WGS) entry which is preliminary data.</text>
</comment>
<dbReference type="InterPro" id="IPR000917">
    <property type="entry name" value="Sulfatase_N"/>
</dbReference>
<dbReference type="CDD" id="cd16144">
    <property type="entry name" value="ARS_like"/>
    <property type="match status" value="1"/>
</dbReference>
<feature type="domain" description="Sulfatase N-terminal" evidence="8">
    <location>
        <begin position="501"/>
        <end position="845"/>
    </location>
</feature>
<organism evidence="9 10">
    <name type="scientific">Roseibacillus persicicus</name>
    <dbReference type="NCBI Taxonomy" id="454148"/>
    <lineage>
        <taxon>Bacteria</taxon>
        <taxon>Pseudomonadati</taxon>
        <taxon>Verrucomicrobiota</taxon>
        <taxon>Verrucomicrobiia</taxon>
        <taxon>Verrucomicrobiales</taxon>
        <taxon>Verrucomicrobiaceae</taxon>
        <taxon>Roseibacillus</taxon>
    </lineage>
</organism>
<evidence type="ECO:0000256" key="7">
    <source>
        <dbReference type="SAM" id="MobiDB-lite"/>
    </source>
</evidence>
<comment type="similarity">
    <text evidence="2">Belongs to the sulfatase family.</text>
</comment>
<gene>
    <name evidence="9" type="ORF">GCM10007100_25460</name>
</gene>
<keyword evidence="3" id="KW-0479">Metal-binding</keyword>
<dbReference type="InterPro" id="IPR013320">
    <property type="entry name" value="ConA-like_dom_sf"/>
</dbReference>
<dbReference type="Gene3D" id="3.30.1120.10">
    <property type="match status" value="1"/>
</dbReference>
<evidence type="ECO:0000256" key="5">
    <source>
        <dbReference type="ARBA" id="ARBA00022801"/>
    </source>
</evidence>
<protein>
    <recommendedName>
        <fullName evidence="8">Sulfatase N-terminal domain-containing protein</fullName>
    </recommendedName>
</protein>
<comment type="cofactor">
    <cofactor evidence="1">
        <name>Ca(2+)</name>
        <dbReference type="ChEBI" id="CHEBI:29108"/>
    </cofactor>
</comment>
<dbReference type="InterPro" id="IPR050738">
    <property type="entry name" value="Sulfatase"/>
</dbReference>
<keyword evidence="4" id="KW-0732">Signal</keyword>
<sequence>MQGFSHPTNLSKHMKPLFPYLLKLSLVGQLGAVTLPVTSFPNDGVTATYTTADSLLTFSTTNFFSGTGNFMGDGGAGATANLVNAYNDDEELTIELDPGTSLSDFTLRWTTTTITITGFASDPGTTIGLTGGSASWNESLKELTLTTPWDAGTERLVSFANASASEGATLVFSFGEGQATFTQFSYQEPALPLPDPLVHYSFDDATVSGSSLTDLSPNNHTGTLVSSASAPTISQSGLFEQSFGFAADDDPDGIVTIPSGVVPSGTSARTFSLWFNQSSSTGQSKLFGYGAGSAGRAFDVGLEGGGIRLRHFGGFITYGSNYDFDGTDAGWHHVAIRVNADASTFADVDIFLDGSLLTPQAGGATTVTLDTAAALFAIGSSATPGAALGFDGLIDEFRIYDSAIGGRNIAELAEAPPRPTILAFEASPQNRIPAGSEVTLSWTTENATSLILEPGGLDVTGQTSITVTPTEKTTYTLTASDEVPITDSESLTIAIGDQPYPNIVVFFLDDFGWADWEQNGASTGSVFYETPNMNRMAQQGLYFPNGYASTPVCSPTRGALMSGQAPALNKLTDWITGSGDAGQVVREAEWVKKLPTDLPNWPGVLSDCGYRAIHVGKWHLGSGTEPEAEPLNHGFDVNIGGNQFGTPPAPERYFASANGFSALPNLGPEVAPEGSYLTDVLTEQAVEQIKDAAASDTAFAMYLSHYAVHTPIQAPAATVAKYQDKLANNPGMDWQGQDNPTYAAMIEHVDRSLGAILDTLEDPDGDPLTDDSIADNTLVVLTADNGGLLSATSNRPLRDGKGGSYEGGIREPWIFWMPGTVTQGISPEPIVTHDLFPTLLSQAGVPTPAGHDVSGQDLSPLLTGQPFKREHPVTFHYPHWSPANQIGEPYSAIRMGDWKLIYTYANKSWELYNLANNPSETNSLTASEADRHAVMSWLLSQGLENLDANYPRNVNTLAEEPPLPLVTPNNDADGDGQSDLDEAIQGTDAGESTSFFSPTFDMNDGTFSFQFTPAAERRYRLEASNNLEPDSWTTIDDSLPLSDSDGLFGRRFYRVITEFP</sequence>
<evidence type="ECO:0000256" key="6">
    <source>
        <dbReference type="ARBA" id="ARBA00022837"/>
    </source>
</evidence>
<dbReference type="SUPFAM" id="SSF53649">
    <property type="entry name" value="Alkaline phosphatase-like"/>
    <property type="match status" value="1"/>
</dbReference>
<dbReference type="EMBL" id="BMXI01000010">
    <property type="protein sequence ID" value="GHC57410.1"/>
    <property type="molecule type" value="Genomic_DNA"/>
</dbReference>
<dbReference type="Gene3D" id="3.40.720.10">
    <property type="entry name" value="Alkaline Phosphatase, subunit A"/>
    <property type="match status" value="1"/>
</dbReference>
<reference evidence="9" key="1">
    <citation type="journal article" date="2014" name="Int. J. Syst. Evol. Microbiol.">
        <title>Complete genome sequence of Corynebacterium casei LMG S-19264T (=DSM 44701T), isolated from a smear-ripened cheese.</title>
        <authorList>
            <consortium name="US DOE Joint Genome Institute (JGI-PGF)"/>
            <person name="Walter F."/>
            <person name="Albersmeier A."/>
            <person name="Kalinowski J."/>
            <person name="Ruckert C."/>
        </authorList>
    </citation>
    <scope>NUCLEOTIDE SEQUENCE</scope>
    <source>
        <strain evidence="9">KCTC 12988</strain>
    </source>
</reference>
<dbReference type="SUPFAM" id="SSF49899">
    <property type="entry name" value="Concanavalin A-like lectins/glucanases"/>
    <property type="match status" value="1"/>
</dbReference>
<evidence type="ECO:0000313" key="9">
    <source>
        <dbReference type="EMBL" id="GHC57410.1"/>
    </source>
</evidence>
<dbReference type="GO" id="GO:0004065">
    <property type="term" value="F:arylsulfatase activity"/>
    <property type="evidence" value="ECO:0007669"/>
    <property type="project" value="TreeGrafter"/>
</dbReference>
<accession>A0A918TUN6</accession>
<evidence type="ECO:0000256" key="4">
    <source>
        <dbReference type="ARBA" id="ARBA00022729"/>
    </source>
</evidence>
<evidence type="ECO:0000259" key="8">
    <source>
        <dbReference type="Pfam" id="PF00884"/>
    </source>
</evidence>
<keyword evidence="6" id="KW-0106">Calcium</keyword>
<feature type="region of interest" description="Disordered" evidence="7">
    <location>
        <begin position="958"/>
        <end position="983"/>
    </location>
</feature>
<dbReference type="PANTHER" id="PTHR42693">
    <property type="entry name" value="ARYLSULFATASE FAMILY MEMBER"/>
    <property type="match status" value="1"/>
</dbReference>
<dbReference type="PANTHER" id="PTHR42693:SF42">
    <property type="entry name" value="ARYLSULFATASE G"/>
    <property type="match status" value="1"/>
</dbReference>
<evidence type="ECO:0000256" key="1">
    <source>
        <dbReference type="ARBA" id="ARBA00001913"/>
    </source>
</evidence>
<evidence type="ECO:0000256" key="3">
    <source>
        <dbReference type="ARBA" id="ARBA00022723"/>
    </source>
</evidence>